<sequence>MKVNLLLVVLLGLLALSYGFKLERNERGRGKGQGRGEGRPDDNDDDRDDDDMDDDDMDGNREDLPRLVVGVIARRIRMQLDNCDMSEFSGVTSFRDVVENFGKLLLKDCGRGGSTGGPSPPPPTGGPTDGPTEGPTGGPTSPLPARELDEKVVRELMNFLEEKRAQLP</sequence>
<dbReference type="OrthoDB" id="6161314at2759"/>
<evidence type="ECO:0000313" key="3">
    <source>
        <dbReference type="Proteomes" id="UP000694844"/>
    </source>
</evidence>
<keyword evidence="2" id="KW-0732">Signal</keyword>
<feature type="compositionally biased region" description="Basic and acidic residues" evidence="1">
    <location>
        <begin position="26"/>
        <end position="41"/>
    </location>
</feature>
<name>A0A8B8F1U7_CRAVI</name>
<feature type="compositionally biased region" description="Low complexity" evidence="1">
    <location>
        <begin position="129"/>
        <end position="144"/>
    </location>
</feature>
<evidence type="ECO:0000313" key="4">
    <source>
        <dbReference type="RefSeq" id="XP_022346157.1"/>
    </source>
</evidence>
<accession>A0A8B8F1U7</accession>
<organism evidence="3 4">
    <name type="scientific">Crassostrea virginica</name>
    <name type="common">Eastern oyster</name>
    <dbReference type="NCBI Taxonomy" id="6565"/>
    <lineage>
        <taxon>Eukaryota</taxon>
        <taxon>Metazoa</taxon>
        <taxon>Spiralia</taxon>
        <taxon>Lophotrochozoa</taxon>
        <taxon>Mollusca</taxon>
        <taxon>Bivalvia</taxon>
        <taxon>Autobranchia</taxon>
        <taxon>Pteriomorphia</taxon>
        <taxon>Ostreida</taxon>
        <taxon>Ostreoidea</taxon>
        <taxon>Ostreidae</taxon>
        <taxon>Crassostrea</taxon>
    </lineage>
</organism>
<proteinExistence type="predicted"/>
<protein>
    <submittedName>
        <fullName evidence="4">Uncharacterized protein LOC111138467</fullName>
    </submittedName>
</protein>
<feature type="region of interest" description="Disordered" evidence="1">
    <location>
        <begin position="26"/>
        <end position="62"/>
    </location>
</feature>
<reference evidence="4" key="1">
    <citation type="submission" date="2025-08" db="UniProtKB">
        <authorList>
            <consortium name="RefSeq"/>
        </authorList>
    </citation>
    <scope>IDENTIFICATION</scope>
    <source>
        <tissue evidence="4">Whole sample</tissue>
    </source>
</reference>
<feature type="chain" id="PRO_5034956000" evidence="2">
    <location>
        <begin position="20"/>
        <end position="168"/>
    </location>
</feature>
<dbReference type="GeneID" id="111138467"/>
<feature type="compositionally biased region" description="Acidic residues" evidence="1">
    <location>
        <begin position="42"/>
        <end position="57"/>
    </location>
</feature>
<dbReference type="Proteomes" id="UP000694844">
    <property type="component" value="Chromosome 5"/>
</dbReference>
<keyword evidence="3" id="KW-1185">Reference proteome</keyword>
<dbReference type="RefSeq" id="XP_022346157.1">
    <property type="nucleotide sequence ID" value="XM_022490449.1"/>
</dbReference>
<evidence type="ECO:0000256" key="1">
    <source>
        <dbReference type="SAM" id="MobiDB-lite"/>
    </source>
</evidence>
<feature type="region of interest" description="Disordered" evidence="1">
    <location>
        <begin position="109"/>
        <end position="149"/>
    </location>
</feature>
<evidence type="ECO:0000256" key="2">
    <source>
        <dbReference type="SAM" id="SignalP"/>
    </source>
</evidence>
<gene>
    <name evidence="4" type="primary">LOC111138467</name>
</gene>
<dbReference type="KEGG" id="cvn:111138467"/>
<dbReference type="AlphaFoldDB" id="A0A8B8F1U7"/>
<feature type="signal peptide" evidence="2">
    <location>
        <begin position="1"/>
        <end position="19"/>
    </location>
</feature>